<reference evidence="2 3" key="1">
    <citation type="submission" date="2020-03" db="EMBL/GenBank/DDBJ databases">
        <title>Whole genome shotgun sequence of Phytohabitans rumicis NBRC 108638.</title>
        <authorList>
            <person name="Komaki H."/>
            <person name="Tamura T."/>
        </authorList>
    </citation>
    <scope>NUCLEOTIDE SEQUENCE [LARGE SCALE GENOMIC DNA]</scope>
    <source>
        <strain evidence="2 3">NBRC 108638</strain>
    </source>
</reference>
<keyword evidence="1" id="KW-1133">Transmembrane helix</keyword>
<evidence type="ECO:0000313" key="2">
    <source>
        <dbReference type="EMBL" id="GFJ91647.1"/>
    </source>
</evidence>
<evidence type="ECO:0000256" key="1">
    <source>
        <dbReference type="SAM" id="Phobius"/>
    </source>
</evidence>
<protein>
    <submittedName>
        <fullName evidence="2">Uncharacterized protein</fullName>
    </submittedName>
</protein>
<evidence type="ECO:0000313" key="3">
    <source>
        <dbReference type="Proteomes" id="UP000482960"/>
    </source>
</evidence>
<feature type="transmembrane region" description="Helical" evidence="1">
    <location>
        <begin position="9"/>
        <end position="28"/>
    </location>
</feature>
<dbReference type="AlphaFoldDB" id="A0A6V8LC69"/>
<organism evidence="2 3">
    <name type="scientific">Phytohabitans rumicis</name>
    <dbReference type="NCBI Taxonomy" id="1076125"/>
    <lineage>
        <taxon>Bacteria</taxon>
        <taxon>Bacillati</taxon>
        <taxon>Actinomycetota</taxon>
        <taxon>Actinomycetes</taxon>
        <taxon>Micromonosporales</taxon>
        <taxon>Micromonosporaceae</taxon>
    </lineage>
</organism>
<keyword evidence="3" id="KW-1185">Reference proteome</keyword>
<gene>
    <name evidence="2" type="ORF">Prum_052890</name>
</gene>
<name>A0A6V8LC69_9ACTN</name>
<keyword evidence="1" id="KW-0812">Transmembrane</keyword>
<dbReference type="EMBL" id="BLPG01000001">
    <property type="protein sequence ID" value="GFJ91647.1"/>
    <property type="molecule type" value="Genomic_DNA"/>
</dbReference>
<reference evidence="2 3" key="2">
    <citation type="submission" date="2020-03" db="EMBL/GenBank/DDBJ databases">
        <authorList>
            <person name="Ichikawa N."/>
            <person name="Kimura A."/>
            <person name="Kitahashi Y."/>
            <person name="Uohara A."/>
        </authorList>
    </citation>
    <scope>NUCLEOTIDE SEQUENCE [LARGE SCALE GENOMIC DNA]</scope>
    <source>
        <strain evidence="2 3">NBRC 108638</strain>
    </source>
</reference>
<proteinExistence type="predicted"/>
<dbReference type="RefSeq" id="WP_173078680.1">
    <property type="nucleotide sequence ID" value="NZ_BAABJB010000004.1"/>
</dbReference>
<sequence length="62" mass="6505">MLSPEVGKALLRWIAFIVIVAGVGVLAAPRHSGAFVLSVLMLCVGLLSGGLLYLVLRGSRRS</sequence>
<accession>A0A6V8LC69</accession>
<dbReference type="Proteomes" id="UP000482960">
    <property type="component" value="Unassembled WGS sequence"/>
</dbReference>
<feature type="transmembrane region" description="Helical" evidence="1">
    <location>
        <begin position="34"/>
        <end position="56"/>
    </location>
</feature>
<comment type="caution">
    <text evidence="2">The sequence shown here is derived from an EMBL/GenBank/DDBJ whole genome shotgun (WGS) entry which is preliminary data.</text>
</comment>
<keyword evidence="1" id="KW-0472">Membrane</keyword>